<dbReference type="NCBIfam" id="TIGR00171">
    <property type="entry name" value="leuD"/>
    <property type="match status" value="1"/>
</dbReference>
<evidence type="ECO:0000256" key="3">
    <source>
        <dbReference type="ARBA" id="ARBA00004729"/>
    </source>
</evidence>
<evidence type="ECO:0000256" key="2">
    <source>
        <dbReference type="ARBA" id="ARBA00002695"/>
    </source>
</evidence>
<comment type="caution">
    <text evidence="12">The sequence shown here is derived from an EMBL/GenBank/DDBJ whole genome shotgun (WGS) entry which is preliminary data.</text>
</comment>
<dbReference type="PANTHER" id="PTHR43345">
    <property type="entry name" value="3-ISOPROPYLMALATE DEHYDRATASE SMALL SUBUNIT 2-RELATED-RELATED"/>
    <property type="match status" value="1"/>
</dbReference>
<evidence type="ECO:0000256" key="7">
    <source>
        <dbReference type="ARBA" id="ARBA00022605"/>
    </source>
</evidence>
<evidence type="ECO:0000313" key="13">
    <source>
        <dbReference type="Proteomes" id="UP000292544"/>
    </source>
</evidence>
<protein>
    <recommendedName>
        <fullName evidence="10">3-isopropylmalate dehydratase small subunit</fullName>
        <ecNumber evidence="10">4.2.1.33</ecNumber>
    </recommendedName>
    <alternativeName>
        <fullName evidence="10">Alpha-IPM isomerase</fullName>
        <shortName evidence="10">IPMI</shortName>
    </alternativeName>
    <alternativeName>
        <fullName evidence="10">Isopropylmalate isomerase</fullName>
    </alternativeName>
</protein>
<reference evidence="13" key="1">
    <citation type="submission" date="2019-02" db="EMBL/GenBank/DDBJ databases">
        <title>Draft genome sequence of Muricauda sp. 176CP4-71.</title>
        <authorList>
            <person name="Park J.-S."/>
        </authorList>
    </citation>
    <scope>NUCLEOTIDE SEQUENCE [LARGE SCALE GENOMIC DNA]</scope>
    <source>
        <strain evidence="13">176GS2-150</strain>
    </source>
</reference>
<evidence type="ECO:0000256" key="8">
    <source>
        <dbReference type="ARBA" id="ARBA00023239"/>
    </source>
</evidence>
<dbReference type="EMBL" id="SHLY01000002">
    <property type="protein sequence ID" value="TAA47175.1"/>
    <property type="molecule type" value="Genomic_DNA"/>
</dbReference>
<keyword evidence="13" id="KW-1185">Reference proteome</keyword>
<dbReference type="Pfam" id="PF00694">
    <property type="entry name" value="Aconitase_C"/>
    <property type="match status" value="1"/>
</dbReference>
<evidence type="ECO:0000256" key="1">
    <source>
        <dbReference type="ARBA" id="ARBA00000491"/>
    </source>
</evidence>
<comment type="catalytic activity">
    <reaction evidence="1 10">
        <text>(2R,3S)-3-isopropylmalate = (2S)-2-isopropylmalate</text>
        <dbReference type="Rhea" id="RHEA:32287"/>
        <dbReference type="ChEBI" id="CHEBI:1178"/>
        <dbReference type="ChEBI" id="CHEBI:35121"/>
        <dbReference type="EC" id="4.2.1.33"/>
    </reaction>
</comment>
<evidence type="ECO:0000259" key="11">
    <source>
        <dbReference type="Pfam" id="PF00694"/>
    </source>
</evidence>
<keyword evidence="7 10" id="KW-0028">Amino-acid biosynthesis</keyword>
<dbReference type="Gene3D" id="3.20.19.10">
    <property type="entry name" value="Aconitase, domain 4"/>
    <property type="match status" value="1"/>
</dbReference>
<dbReference type="InterPro" id="IPR015928">
    <property type="entry name" value="Aconitase/3IPM_dehydase_swvl"/>
</dbReference>
<gene>
    <name evidence="10 12" type="primary">leuD</name>
    <name evidence="12" type="ORF">EXY25_07995</name>
</gene>
<accession>A0ABY1WR16</accession>
<proteinExistence type="inferred from homology"/>
<dbReference type="InterPro" id="IPR033940">
    <property type="entry name" value="IPMI_Swivel"/>
</dbReference>
<dbReference type="Proteomes" id="UP000292544">
    <property type="component" value="Unassembled WGS sequence"/>
</dbReference>
<organism evidence="12 13">
    <name type="scientific">Corallincola spongiicola</name>
    <dbReference type="NCBI Taxonomy" id="2520508"/>
    <lineage>
        <taxon>Bacteria</taxon>
        <taxon>Pseudomonadati</taxon>
        <taxon>Pseudomonadota</taxon>
        <taxon>Gammaproteobacteria</taxon>
        <taxon>Alteromonadales</taxon>
        <taxon>Psychromonadaceae</taxon>
        <taxon>Corallincola</taxon>
    </lineage>
</organism>
<dbReference type="HAMAP" id="MF_01031">
    <property type="entry name" value="LeuD_type1"/>
    <property type="match status" value="1"/>
</dbReference>
<comment type="similarity">
    <text evidence="4 10">Belongs to the LeuD family. LeuD type 1 subfamily.</text>
</comment>
<name>A0ABY1WR16_9GAMM</name>
<keyword evidence="9 10" id="KW-0100">Branched-chain amino acid biosynthesis</keyword>
<dbReference type="SUPFAM" id="SSF52016">
    <property type="entry name" value="LeuD/IlvD-like"/>
    <property type="match status" value="1"/>
</dbReference>
<dbReference type="RefSeq" id="WP_130566362.1">
    <property type="nucleotide sequence ID" value="NZ_SHLY01000002.1"/>
</dbReference>
<dbReference type="CDD" id="cd01577">
    <property type="entry name" value="IPMI_Swivel"/>
    <property type="match status" value="1"/>
</dbReference>
<evidence type="ECO:0000256" key="6">
    <source>
        <dbReference type="ARBA" id="ARBA00022430"/>
    </source>
</evidence>
<feature type="domain" description="Aconitase A/isopropylmalate dehydratase small subunit swivel" evidence="11">
    <location>
        <begin position="2"/>
        <end position="125"/>
    </location>
</feature>
<dbReference type="InterPro" id="IPR004431">
    <property type="entry name" value="3-IsopropMal_deHydase_ssu"/>
</dbReference>
<evidence type="ECO:0000313" key="12">
    <source>
        <dbReference type="EMBL" id="TAA47175.1"/>
    </source>
</evidence>
<dbReference type="GO" id="GO:0003861">
    <property type="term" value="F:3-isopropylmalate dehydratase activity"/>
    <property type="evidence" value="ECO:0007669"/>
    <property type="project" value="UniProtKB-EC"/>
</dbReference>
<dbReference type="NCBIfam" id="NF002458">
    <property type="entry name" value="PRK01641.1"/>
    <property type="match status" value="1"/>
</dbReference>
<keyword evidence="6 10" id="KW-0432">Leucine biosynthesis</keyword>
<evidence type="ECO:0000256" key="4">
    <source>
        <dbReference type="ARBA" id="ARBA00009845"/>
    </source>
</evidence>
<evidence type="ECO:0000256" key="5">
    <source>
        <dbReference type="ARBA" id="ARBA00011271"/>
    </source>
</evidence>
<dbReference type="PANTHER" id="PTHR43345:SF5">
    <property type="entry name" value="3-ISOPROPYLMALATE DEHYDRATASE SMALL SUBUNIT"/>
    <property type="match status" value="1"/>
</dbReference>
<evidence type="ECO:0000256" key="9">
    <source>
        <dbReference type="ARBA" id="ARBA00023304"/>
    </source>
</evidence>
<sequence>MSGITTFTGLAAPLDHSHVDTDQIIPKQFLTKVERVGFGQHCFHDWRYLDEAGEQENPDFILNAPRYKGGEVLLARENFGCGSSREHAPWALKEMGFQVVIAPTFADIFYGNAINNGMLPIRLTEAQVQQLFEEVVAEEGSKITVDLENQKVIAPSGASFGFDIDPFHRECIMKGLDSIGWTLQFAEQIQSYEDNIPAWRR</sequence>
<keyword evidence="8 10" id="KW-0456">Lyase</keyword>
<comment type="function">
    <text evidence="2 10">Catalyzes the isomerization between 2-isopropylmalate and 3-isopropylmalate, via the formation of 2-isopropylmaleate.</text>
</comment>
<evidence type="ECO:0000256" key="10">
    <source>
        <dbReference type="HAMAP-Rule" id="MF_01031"/>
    </source>
</evidence>
<dbReference type="InterPro" id="IPR000573">
    <property type="entry name" value="AconitaseA/IPMdHydase_ssu_swvl"/>
</dbReference>
<comment type="pathway">
    <text evidence="3 10">Amino-acid biosynthesis; L-leucine biosynthesis; L-leucine from 3-methyl-2-oxobutanoate: step 2/4.</text>
</comment>
<dbReference type="InterPro" id="IPR050075">
    <property type="entry name" value="LeuD"/>
</dbReference>
<comment type="subunit">
    <text evidence="5 10">Heterodimer of LeuC and LeuD.</text>
</comment>
<dbReference type="EC" id="4.2.1.33" evidence="10"/>